<dbReference type="AlphaFoldDB" id="A0A423WRV3"/>
<reference evidence="2 3" key="1">
    <citation type="submission" date="2015-09" db="EMBL/GenBank/DDBJ databases">
        <title>Host preference determinants of Valsa canker pathogens revealed by comparative genomics.</title>
        <authorList>
            <person name="Yin Z."/>
            <person name="Huang L."/>
        </authorList>
    </citation>
    <scope>NUCLEOTIDE SEQUENCE [LARGE SCALE GENOMIC DNA]</scope>
    <source>
        <strain evidence="2 3">SXYLt</strain>
    </source>
</reference>
<gene>
    <name evidence="2" type="ORF">VPNG_08101</name>
</gene>
<evidence type="ECO:0000313" key="3">
    <source>
        <dbReference type="Proteomes" id="UP000285146"/>
    </source>
</evidence>
<name>A0A423WRV3_9PEZI</name>
<dbReference type="EMBL" id="LKEB01000043">
    <property type="protein sequence ID" value="ROW06256.1"/>
    <property type="molecule type" value="Genomic_DNA"/>
</dbReference>
<comment type="caution">
    <text evidence="2">The sequence shown here is derived from an EMBL/GenBank/DDBJ whole genome shotgun (WGS) entry which is preliminary data.</text>
</comment>
<feature type="region of interest" description="Disordered" evidence="1">
    <location>
        <begin position="1"/>
        <end position="24"/>
    </location>
</feature>
<dbReference type="OrthoDB" id="5245481at2759"/>
<evidence type="ECO:0000313" key="2">
    <source>
        <dbReference type="EMBL" id="ROW06256.1"/>
    </source>
</evidence>
<proteinExistence type="predicted"/>
<dbReference type="STRING" id="1230097.A0A423WRV3"/>
<organism evidence="2 3">
    <name type="scientific">Cytospora leucostoma</name>
    <dbReference type="NCBI Taxonomy" id="1230097"/>
    <lineage>
        <taxon>Eukaryota</taxon>
        <taxon>Fungi</taxon>
        <taxon>Dikarya</taxon>
        <taxon>Ascomycota</taxon>
        <taxon>Pezizomycotina</taxon>
        <taxon>Sordariomycetes</taxon>
        <taxon>Sordariomycetidae</taxon>
        <taxon>Diaporthales</taxon>
        <taxon>Cytosporaceae</taxon>
        <taxon>Cytospora</taxon>
    </lineage>
</organism>
<dbReference type="InParanoid" id="A0A423WRV3"/>
<accession>A0A423WRV3</accession>
<evidence type="ECO:0000256" key="1">
    <source>
        <dbReference type="SAM" id="MobiDB-lite"/>
    </source>
</evidence>
<protein>
    <submittedName>
        <fullName evidence="2">Uncharacterized protein</fullName>
    </submittedName>
</protein>
<keyword evidence="3" id="KW-1185">Reference proteome</keyword>
<dbReference type="Proteomes" id="UP000285146">
    <property type="component" value="Unassembled WGS sequence"/>
</dbReference>
<sequence>MADNDQLLMSGALGSPKVHSATTDAARRFQSTIPAYLDDKVRNRNRNIGQGTQLPRGRQGLYSARINPTTAAAAAEDHDGNEPNNDGDIMMDDYDADFPGIAPDVHQAQFEPGVPADHTAAEAAEALRRSKTIYNPRDPSQDDQADADADGVALGVVPDLEGRRWLERRMRLARAIHFVDGPAIDEDDVPAPLASYLDLGFERDGAVVLAPVVKGGQGKEGLGPFLGARPGPRGVELRKRREVVGGDDDGADEVGAAADYYGGGHDVADHFHYEFLAANAAMRPGEFMHLIGFLILSLSNHYLAQPNDPLALRGVCGWRYIR</sequence>